<dbReference type="Proteomes" id="UP000239494">
    <property type="component" value="Unassembled WGS sequence"/>
</dbReference>
<evidence type="ECO:0000256" key="1">
    <source>
        <dbReference type="ARBA" id="ARBA00022679"/>
    </source>
</evidence>
<reference evidence="3 4" key="1">
    <citation type="submission" date="2018-03" db="EMBL/GenBank/DDBJ databases">
        <title>Genomic Encyclopedia of Archaeal and Bacterial Type Strains, Phase II (KMG-II): from individual species to whole genera.</title>
        <authorList>
            <person name="Goeker M."/>
        </authorList>
    </citation>
    <scope>NUCLEOTIDE SEQUENCE [LARGE SCALE GENOMIC DNA]</scope>
    <source>
        <strain evidence="3 4">DSM 44720</strain>
    </source>
</reference>
<feature type="domain" description="Glycosyl transferase family 1" evidence="2">
    <location>
        <begin position="171"/>
        <end position="313"/>
    </location>
</feature>
<dbReference type="SUPFAM" id="SSF53756">
    <property type="entry name" value="UDP-Glycosyltransferase/glycogen phosphorylase"/>
    <property type="match status" value="1"/>
</dbReference>
<protein>
    <submittedName>
        <fullName evidence="3">Glycosyltransferase involved in cell wall biosynthesis</fullName>
    </submittedName>
</protein>
<sequence length="532" mass="57184">MRLLWISDSPDTPSGFGTVTRFVCAGLARLGHDVDVVGWQTTRGRRRHGTTLHPVRRHHLGSDALYAYLLERRPDAIVLLADVPWVPEIITPEVRRLVDLHAVPVVLYFPVDGARPDGRLPADWAAVLRDVDLPVAMSRYGVAVAARDAIPVEYQPHGVDLAVFRPPRDRERAKAAVGLAGRFVVLSDSRNQPRKMLPRLLDVFAAFAEGRPDAVLHLHTDPDDGRDAANYSYDLRADVARLGLGGRVRFTEGFRMRRGGGLSARALAALYRAADVHLLASLGEGFGLPTLQAAAAGAVPLAGAYSASHELVAGHGGAIAVGDWFEDEHGIRRGLVDVEDAVRLLARLHDDRVAWRASSAAAREFARAYAWGPIVRRWDSLLAALPERGPRAGEAVVRRAGPTTVTLTVARFADGRPRTDPRHRLGVPAGAAPHTVVAGPNADVAALRRIFPALRTTDRVAGASLVFDPLGELPAEVVLAAARAGVPYVGGSPFPEAARDAVALARQVLINPALARRTAESHLAHQEMTDAG</sequence>
<name>A0A2T0T276_9PSEU</name>
<comment type="caution">
    <text evidence="3">The sequence shown here is derived from an EMBL/GenBank/DDBJ whole genome shotgun (WGS) entry which is preliminary data.</text>
</comment>
<evidence type="ECO:0000259" key="2">
    <source>
        <dbReference type="Pfam" id="PF00534"/>
    </source>
</evidence>
<evidence type="ECO:0000313" key="4">
    <source>
        <dbReference type="Proteomes" id="UP000239494"/>
    </source>
</evidence>
<keyword evidence="1 3" id="KW-0808">Transferase</keyword>
<dbReference type="InterPro" id="IPR001296">
    <property type="entry name" value="Glyco_trans_1"/>
</dbReference>
<dbReference type="PANTHER" id="PTHR12526:SF636">
    <property type="entry name" value="BLL3647 PROTEIN"/>
    <property type="match status" value="1"/>
</dbReference>
<organism evidence="3 4">
    <name type="scientific">Umezawaea tangerina</name>
    <dbReference type="NCBI Taxonomy" id="84725"/>
    <lineage>
        <taxon>Bacteria</taxon>
        <taxon>Bacillati</taxon>
        <taxon>Actinomycetota</taxon>
        <taxon>Actinomycetes</taxon>
        <taxon>Pseudonocardiales</taxon>
        <taxon>Pseudonocardiaceae</taxon>
        <taxon>Umezawaea</taxon>
    </lineage>
</organism>
<dbReference type="AlphaFoldDB" id="A0A2T0T276"/>
<gene>
    <name evidence="3" type="ORF">CLV43_107331</name>
</gene>
<dbReference type="OrthoDB" id="9801609at2"/>
<evidence type="ECO:0000313" key="3">
    <source>
        <dbReference type="EMBL" id="PRY39744.1"/>
    </source>
</evidence>
<dbReference type="GO" id="GO:0016757">
    <property type="term" value="F:glycosyltransferase activity"/>
    <property type="evidence" value="ECO:0007669"/>
    <property type="project" value="TreeGrafter"/>
</dbReference>
<dbReference type="EMBL" id="PVTF01000007">
    <property type="protein sequence ID" value="PRY39744.1"/>
    <property type="molecule type" value="Genomic_DNA"/>
</dbReference>
<accession>A0A2T0T276</accession>
<dbReference type="PANTHER" id="PTHR12526">
    <property type="entry name" value="GLYCOSYLTRANSFERASE"/>
    <property type="match status" value="1"/>
</dbReference>
<keyword evidence="4" id="KW-1185">Reference proteome</keyword>
<dbReference type="Pfam" id="PF00534">
    <property type="entry name" value="Glycos_transf_1"/>
    <property type="match status" value="1"/>
</dbReference>
<dbReference type="RefSeq" id="WP_106189651.1">
    <property type="nucleotide sequence ID" value="NZ_PVTF01000007.1"/>
</dbReference>
<dbReference type="Gene3D" id="3.40.50.2000">
    <property type="entry name" value="Glycogen Phosphorylase B"/>
    <property type="match status" value="1"/>
</dbReference>
<proteinExistence type="predicted"/>